<sequence length="850" mass="91499">MDGIKTPPPVPSRTRQHARRKSLQGPSTPSSNRVHIQPASPEIISSLITSLSIISAPANQLFEQTAGSHSTPTSPAATATTFGNLNSHMSNGVKSSEGSFGLDYGAYNRPSLTDLQEDEPLDELAASPPVIRTAKPPSGFSPLTAPKSPARDGHLKSFIRGTSRPSSKGSGASKDLDDASSIGNVSIEPGVAPTPELRRKSSGDSWGKKQARNQKGLMYMSSKERLREKELERKRISGAGSTKGLGGDRAPAPKFDAESFMAETAIGEEPEESPTSKLTSAAPSPTIGGTRRFIPARDSSLRKSTTSSSKRASQRLSRHSGKQRDSEYVEDAAQMLDSQTPEHSRERSRRDRRTADNAGGSKTLDPLESLEMPKQKTTSENKQSASVDQLRVAEDAEESAPSPAVAQRKARPSPDRGDSPFGPRRKQGKVIPEAIDTSSQGKRTGSKLKRLSAPLSPRAIEADPHQRSSSNPLLNSRVGSPEPVRASQIHVDDRPTSADSIDDAVDAYLGSPRLSQKIIHPQSGRVISFSEVGDPEGFAVFCCVGMGLTRYIMAFYDELALTLKLRLITPDRPGVGDSAPYTDGTSTPLSWPDDVYTICQTLKINKFSILAHSAGAIYALATALRMPQHIRGRIHLLAPWIPPSQMNVISGQTASPPANTLPTSQRILRALPTPILKAANSSFMSATSSSITSSLPKTQKRGKRKSTGRDTPALSGRSIQPAMDKQNHGASTKADGSKPGVSDKIANSKPDPNSEEAIVAAAANSLAQKERQMTYDGRLTQAIWDLATSGANPAVDLLVCLERRHTIGFRYVDITRAVVIHHGSKDTRVPVENVRRLWRQVCDIRKTVLR</sequence>
<evidence type="ECO:0000259" key="2">
    <source>
        <dbReference type="Pfam" id="PF00561"/>
    </source>
</evidence>
<feature type="domain" description="AB hydrolase-1" evidence="2">
    <location>
        <begin position="564"/>
        <end position="699"/>
    </location>
</feature>
<feature type="compositionally biased region" description="Polar residues" evidence="1">
    <location>
        <begin position="24"/>
        <end position="34"/>
    </location>
</feature>
<feature type="region of interest" description="Disordered" evidence="1">
    <location>
        <begin position="1"/>
        <end position="38"/>
    </location>
</feature>
<gene>
    <name evidence="3" type="ORF">OIDMADRAFT_196660</name>
</gene>
<protein>
    <recommendedName>
        <fullName evidence="2">AB hydrolase-1 domain-containing protein</fullName>
    </recommendedName>
</protein>
<evidence type="ECO:0000256" key="1">
    <source>
        <dbReference type="SAM" id="MobiDB-lite"/>
    </source>
</evidence>
<feature type="compositionally biased region" description="Polar residues" evidence="1">
    <location>
        <begin position="467"/>
        <end position="478"/>
    </location>
</feature>
<dbReference type="OrthoDB" id="435520at2759"/>
<feature type="compositionally biased region" description="Pro residues" evidence="1">
    <location>
        <begin position="1"/>
        <end position="11"/>
    </location>
</feature>
<feature type="compositionally biased region" description="Basic and acidic residues" evidence="1">
    <location>
        <begin position="340"/>
        <end position="355"/>
    </location>
</feature>
<dbReference type="InterPro" id="IPR029058">
    <property type="entry name" value="AB_hydrolase_fold"/>
</dbReference>
<feature type="compositionally biased region" description="Low complexity" evidence="1">
    <location>
        <begin position="65"/>
        <end position="81"/>
    </location>
</feature>
<evidence type="ECO:0000313" key="4">
    <source>
        <dbReference type="Proteomes" id="UP000054321"/>
    </source>
</evidence>
<feature type="compositionally biased region" description="Low complexity" evidence="1">
    <location>
        <begin position="302"/>
        <end position="311"/>
    </location>
</feature>
<dbReference type="PANTHER" id="PTHR43433:SF10">
    <property type="entry name" value="AB HYDROLASE-1 DOMAIN-CONTAINING PROTEIN"/>
    <property type="match status" value="1"/>
</dbReference>
<name>A0A0C3HHX2_OIDMZ</name>
<feature type="region of interest" description="Disordered" evidence="1">
    <location>
        <begin position="98"/>
        <end position="499"/>
    </location>
</feature>
<dbReference type="EMBL" id="KN832875">
    <property type="protein sequence ID" value="KIN01937.1"/>
    <property type="molecule type" value="Genomic_DNA"/>
</dbReference>
<dbReference type="AlphaFoldDB" id="A0A0C3HHX2"/>
<dbReference type="InterPro" id="IPR050471">
    <property type="entry name" value="AB_hydrolase"/>
</dbReference>
<reference evidence="4" key="2">
    <citation type="submission" date="2015-01" db="EMBL/GenBank/DDBJ databases">
        <title>Evolutionary Origins and Diversification of the Mycorrhizal Mutualists.</title>
        <authorList>
            <consortium name="DOE Joint Genome Institute"/>
            <consortium name="Mycorrhizal Genomics Consortium"/>
            <person name="Kohler A."/>
            <person name="Kuo A."/>
            <person name="Nagy L.G."/>
            <person name="Floudas D."/>
            <person name="Copeland A."/>
            <person name="Barry K.W."/>
            <person name="Cichocki N."/>
            <person name="Veneault-Fourrey C."/>
            <person name="LaButti K."/>
            <person name="Lindquist E.A."/>
            <person name="Lipzen A."/>
            <person name="Lundell T."/>
            <person name="Morin E."/>
            <person name="Murat C."/>
            <person name="Riley R."/>
            <person name="Ohm R."/>
            <person name="Sun H."/>
            <person name="Tunlid A."/>
            <person name="Henrissat B."/>
            <person name="Grigoriev I.V."/>
            <person name="Hibbett D.S."/>
            <person name="Martin F."/>
        </authorList>
    </citation>
    <scope>NUCLEOTIDE SEQUENCE [LARGE SCALE GENOMIC DNA]</scope>
    <source>
        <strain evidence="4">Zn</strain>
    </source>
</reference>
<feature type="compositionally biased region" description="Basic residues" evidence="1">
    <location>
        <begin position="312"/>
        <end position="321"/>
    </location>
</feature>
<feature type="region of interest" description="Disordered" evidence="1">
    <location>
        <begin position="64"/>
        <end position="83"/>
    </location>
</feature>
<keyword evidence="4" id="KW-1185">Reference proteome</keyword>
<dbReference type="InParanoid" id="A0A0C3HHX2"/>
<dbReference type="Gene3D" id="3.40.50.1820">
    <property type="entry name" value="alpha/beta hydrolase"/>
    <property type="match status" value="1"/>
</dbReference>
<evidence type="ECO:0000313" key="3">
    <source>
        <dbReference type="EMBL" id="KIN01937.1"/>
    </source>
</evidence>
<dbReference type="PANTHER" id="PTHR43433">
    <property type="entry name" value="HYDROLASE, ALPHA/BETA FOLD FAMILY PROTEIN"/>
    <property type="match status" value="1"/>
</dbReference>
<accession>A0A0C3HHX2</accession>
<reference evidence="3 4" key="1">
    <citation type="submission" date="2014-04" db="EMBL/GenBank/DDBJ databases">
        <authorList>
            <consortium name="DOE Joint Genome Institute"/>
            <person name="Kuo A."/>
            <person name="Martino E."/>
            <person name="Perotto S."/>
            <person name="Kohler A."/>
            <person name="Nagy L.G."/>
            <person name="Floudas D."/>
            <person name="Copeland A."/>
            <person name="Barry K.W."/>
            <person name="Cichocki N."/>
            <person name="Veneault-Fourrey C."/>
            <person name="LaButti K."/>
            <person name="Lindquist E.A."/>
            <person name="Lipzen A."/>
            <person name="Lundell T."/>
            <person name="Morin E."/>
            <person name="Murat C."/>
            <person name="Sun H."/>
            <person name="Tunlid A."/>
            <person name="Henrissat B."/>
            <person name="Grigoriev I.V."/>
            <person name="Hibbett D.S."/>
            <person name="Martin F."/>
            <person name="Nordberg H.P."/>
            <person name="Cantor M.N."/>
            <person name="Hua S.X."/>
        </authorList>
    </citation>
    <scope>NUCLEOTIDE SEQUENCE [LARGE SCALE GENOMIC DNA]</scope>
    <source>
        <strain evidence="3 4">Zn</strain>
    </source>
</reference>
<feature type="compositionally biased region" description="Basic and acidic residues" evidence="1">
    <location>
        <begin position="222"/>
        <end position="235"/>
    </location>
</feature>
<organism evidence="3 4">
    <name type="scientific">Oidiodendron maius (strain Zn)</name>
    <dbReference type="NCBI Taxonomy" id="913774"/>
    <lineage>
        <taxon>Eukaryota</taxon>
        <taxon>Fungi</taxon>
        <taxon>Dikarya</taxon>
        <taxon>Ascomycota</taxon>
        <taxon>Pezizomycotina</taxon>
        <taxon>Leotiomycetes</taxon>
        <taxon>Leotiomycetes incertae sedis</taxon>
        <taxon>Myxotrichaceae</taxon>
        <taxon>Oidiodendron</taxon>
    </lineage>
</organism>
<dbReference type="Proteomes" id="UP000054321">
    <property type="component" value="Unassembled WGS sequence"/>
</dbReference>
<dbReference type="SUPFAM" id="SSF53474">
    <property type="entry name" value="alpha/beta-Hydrolases"/>
    <property type="match status" value="1"/>
</dbReference>
<dbReference type="HOGENOM" id="CLU_005757_0_0_1"/>
<feature type="compositionally biased region" description="Polar residues" evidence="1">
    <location>
        <begin position="273"/>
        <end position="283"/>
    </location>
</feature>
<dbReference type="InterPro" id="IPR000073">
    <property type="entry name" value="AB_hydrolase_1"/>
</dbReference>
<feature type="region of interest" description="Disordered" evidence="1">
    <location>
        <begin position="687"/>
        <end position="755"/>
    </location>
</feature>
<dbReference type="Pfam" id="PF00561">
    <property type="entry name" value="Abhydrolase_1"/>
    <property type="match status" value="1"/>
</dbReference>
<dbReference type="STRING" id="913774.A0A0C3HHX2"/>
<proteinExistence type="predicted"/>